<dbReference type="GeneID" id="85226481"/>
<evidence type="ECO:0000313" key="1">
    <source>
        <dbReference type="EMBL" id="WFD39849.1"/>
    </source>
</evidence>
<name>A0AAF0F3N3_9BASI</name>
<proteinExistence type="predicted"/>
<dbReference type="AlphaFoldDB" id="A0AAF0F3N3"/>
<gene>
    <name evidence="1" type="ORF">MJAP1_002830</name>
</gene>
<dbReference type="Proteomes" id="UP001217754">
    <property type="component" value="Chromosome 5"/>
</dbReference>
<keyword evidence="2" id="KW-1185">Reference proteome</keyword>
<organism evidence="1 2">
    <name type="scientific">Malassezia japonica</name>
    <dbReference type="NCBI Taxonomy" id="223818"/>
    <lineage>
        <taxon>Eukaryota</taxon>
        <taxon>Fungi</taxon>
        <taxon>Dikarya</taxon>
        <taxon>Basidiomycota</taxon>
        <taxon>Ustilaginomycotina</taxon>
        <taxon>Malasseziomycetes</taxon>
        <taxon>Malasseziales</taxon>
        <taxon>Malasseziaceae</taxon>
        <taxon>Malassezia</taxon>
    </lineage>
</organism>
<dbReference type="EMBL" id="CP119962">
    <property type="protein sequence ID" value="WFD39849.1"/>
    <property type="molecule type" value="Genomic_DNA"/>
</dbReference>
<evidence type="ECO:0000313" key="2">
    <source>
        <dbReference type="Proteomes" id="UP001217754"/>
    </source>
</evidence>
<dbReference type="RefSeq" id="XP_060122746.1">
    <property type="nucleotide sequence ID" value="XM_060266763.1"/>
</dbReference>
<sequence length="307" mass="33388">MPGVSAARTIAWVCAEEALPRQLALETSARLSSGIVGVSQDEIQEAYAREEGVAWAIENAYYDADVWMRFGSYVSGAPAAILLVDREMPATRHAEVLQRLERVHNLTGFDLDVSLVVGVPSREKASSMSLEVDEVYAMGGWEYIDLGDTDEDPATRLKDALMVHMWEGMRPKQAQPTPSNENVKERIAHMDQSAAALPRSGGAIPPAPRAMQASAERFLSDAPPQDTPDDDFSEFVEAPAPDVPTDAEVDAYCARLGLGTLGMDSMPVLFERLRGEMERVRSLPPGPPKEHAAALVALAVERSLESE</sequence>
<reference evidence="1" key="1">
    <citation type="submission" date="2023-03" db="EMBL/GenBank/DDBJ databases">
        <title>Mating type loci evolution in Malassezia.</title>
        <authorList>
            <person name="Coelho M.A."/>
        </authorList>
    </citation>
    <scope>NUCLEOTIDE SEQUENCE</scope>
    <source>
        <strain evidence="1">CBS 9431</strain>
    </source>
</reference>
<protein>
    <submittedName>
        <fullName evidence="1">Uncharacterized protein</fullName>
    </submittedName>
</protein>
<accession>A0AAF0F3N3</accession>